<feature type="domain" description="Crinkler effector protein N-terminal" evidence="5">
    <location>
        <begin position="33"/>
        <end position="130"/>
    </location>
</feature>
<evidence type="ECO:0000259" key="5">
    <source>
        <dbReference type="Pfam" id="PF20147"/>
    </source>
</evidence>
<reference evidence="6" key="1">
    <citation type="submission" date="2022-08" db="EMBL/GenBank/DDBJ databases">
        <authorList>
            <person name="Kallberg Y."/>
            <person name="Tangrot J."/>
            <person name="Rosling A."/>
        </authorList>
    </citation>
    <scope>NUCLEOTIDE SEQUENCE</scope>
    <source>
        <strain evidence="6">Wild A</strain>
    </source>
</reference>
<evidence type="ECO:0000313" key="6">
    <source>
        <dbReference type="EMBL" id="CAI2171317.1"/>
    </source>
</evidence>
<organism evidence="6 7">
    <name type="scientific">Funneliformis geosporum</name>
    <dbReference type="NCBI Taxonomy" id="1117311"/>
    <lineage>
        <taxon>Eukaryota</taxon>
        <taxon>Fungi</taxon>
        <taxon>Fungi incertae sedis</taxon>
        <taxon>Mucoromycota</taxon>
        <taxon>Glomeromycotina</taxon>
        <taxon>Glomeromycetes</taxon>
        <taxon>Glomerales</taxon>
        <taxon>Glomeraceae</taxon>
        <taxon>Funneliformis</taxon>
    </lineage>
</organism>
<comment type="subcellular location">
    <subcellularLocation>
        <location evidence="1">Host cell</location>
    </subcellularLocation>
    <subcellularLocation>
        <location evidence="2">Secreted</location>
    </subcellularLocation>
</comment>
<dbReference type="InterPro" id="IPR045379">
    <property type="entry name" value="Crinkler_N"/>
</dbReference>
<proteinExistence type="predicted"/>
<evidence type="ECO:0000256" key="3">
    <source>
        <dbReference type="ARBA" id="ARBA00022525"/>
    </source>
</evidence>
<gene>
    <name evidence="6" type="ORF">FWILDA_LOCUS5020</name>
</gene>
<feature type="region of interest" description="Disordered" evidence="4">
    <location>
        <begin position="165"/>
        <end position="191"/>
    </location>
</feature>
<keyword evidence="3" id="KW-0964">Secreted</keyword>
<evidence type="ECO:0000256" key="1">
    <source>
        <dbReference type="ARBA" id="ARBA00004340"/>
    </source>
</evidence>
<comment type="caution">
    <text evidence="6">The sequence shown here is derived from an EMBL/GenBank/DDBJ whole genome shotgun (WGS) entry which is preliminary data.</text>
</comment>
<dbReference type="GO" id="GO:0005576">
    <property type="term" value="C:extracellular region"/>
    <property type="evidence" value="ECO:0007669"/>
    <property type="project" value="UniProtKB-SubCell"/>
</dbReference>
<dbReference type="EMBL" id="CAMKVN010000807">
    <property type="protein sequence ID" value="CAI2171317.1"/>
    <property type="molecule type" value="Genomic_DNA"/>
</dbReference>
<accession>A0A9W4SIR2</accession>
<dbReference type="Proteomes" id="UP001153678">
    <property type="component" value="Unassembled WGS sequence"/>
</dbReference>
<keyword evidence="7" id="KW-1185">Reference proteome</keyword>
<feature type="compositionally biased region" description="Acidic residues" evidence="4">
    <location>
        <begin position="176"/>
        <end position="185"/>
    </location>
</feature>
<evidence type="ECO:0000256" key="2">
    <source>
        <dbReference type="ARBA" id="ARBA00004613"/>
    </source>
</evidence>
<protein>
    <submittedName>
        <fullName evidence="6">14755_t:CDS:1</fullName>
    </submittedName>
</protein>
<feature type="compositionally biased region" description="Low complexity" evidence="4">
    <location>
        <begin position="165"/>
        <end position="175"/>
    </location>
</feature>
<dbReference type="OrthoDB" id="3168051at2759"/>
<dbReference type="Pfam" id="PF20147">
    <property type="entry name" value="Crinkler"/>
    <property type="match status" value="1"/>
</dbReference>
<dbReference type="AlphaFoldDB" id="A0A9W4SIR2"/>
<name>A0A9W4SIR2_9GLOM</name>
<dbReference type="GO" id="GO:0043657">
    <property type="term" value="C:host cell"/>
    <property type="evidence" value="ECO:0007669"/>
    <property type="project" value="UniProtKB-SubCell"/>
</dbReference>
<sequence length="219" mass="25632">MDNPYRDMKDIKLICHFIRDFEEIFGCFSLAEKFDIKINSSDYVDSLKNKIYEVIKQKNNIFSNIKADDLMLWKVQISNDDDNGFLSLELQEAIFDNIKNNKEASAIRIMLNGEEQYRSEKIEDTFENPPKNYYNFVIQGYCYKCKRGLDRSFKLHEISDFHINNVNNENAGENGPEYENEDEGDSSPTESEFVGNLKNIHKYINMDESGYNNVTGKYL</sequence>
<evidence type="ECO:0000256" key="4">
    <source>
        <dbReference type="SAM" id="MobiDB-lite"/>
    </source>
</evidence>
<evidence type="ECO:0000313" key="7">
    <source>
        <dbReference type="Proteomes" id="UP001153678"/>
    </source>
</evidence>